<evidence type="ECO:0000313" key="1">
    <source>
        <dbReference type="EMBL" id="CAD8633207.1"/>
    </source>
</evidence>
<sequence>MFDLVRHFQDLTAATLTAACVTGSVSTAEAEANAIVSGFSSTDFQAINDHTYIGSDLEGRTAYHDHATIAKAIVNNAFAEDLDVTGVVDKTAGTCPSASA</sequence>
<gene>
    <name evidence="1" type="ORF">CCUR1050_LOCUS10888</name>
</gene>
<dbReference type="AlphaFoldDB" id="A0A7S0M6Z4"/>
<reference evidence="1" key="1">
    <citation type="submission" date="2021-01" db="EMBL/GenBank/DDBJ databases">
        <authorList>
            <person name="Corre E."/>
            <person name="Pelletier E."/>
            <person name="Niang G."/>
            <person name="Scheremetjew M."/>
            <person name="Finn R."/>
            <person name="Kale V."/>
            <person name="Holt S."/>
            <person name="Cochrane G."/>
            <person name="Meng A."/>
            <person name="Brown T."/>
            <person name="Cohen L."/>
        </authorList>
    </citation>
    <scope>NUCLEOTIDE SEQUENCE</scope>
    <source>
        <strain evidence="1">CCAP979/52</strain>
    </source>
</reference>
<accession>A0A7S0M6Z4</accession>
<name>A0A7S0M6Z4_9CRYP</name>
<dbReference type="EMBL" id="HBEZ01019666">
    <property type="protein sequence ID" value="CAD8633207.1"/>
    <property type="molecule type" value="Transcribed_RNA"/>
</dbReference>
<organism evidence="1">
    <name type="scientific">Cryptomonas curvata</name>
    <dbReference type="NCBI Taxonomy" id="233186"/>
    <lineage>
        <taxon>Eukaryota</taxon>
        <taxon>Cryptophyceae</taxon>
        <taxon>Cryptomonadales</taxon>
        <taxon>Cryptomonadaceae</taxon>
        <taxon>Cryptomonas</taxon>
    </lineage>
</organism>
<proteinExistence type="predicted"/>
<protein>
    <submittedName>
        <fullName evidence="1">Uncharacterized protein</fullName>
    </submittedName>
</protein>